<proteinExistence type="predicted"/>
<accession>A0AAW0F312</accession>
<organism evidence="2 3">
    <name type="scientific">Novymonas esmeraldas</name>
    <dbReference type="NCBI Taxonomy" id="1808958"/>
    <lineage>
        <taxon>Eukaryota</taxon>
        <taxon>Discoba</taxon>
        <taxon>Euglenozoa</taxon>
        <taxon>Kinetoplastea</taxon>
        <taxon>Metakinetoplastina</taxon>
        <taxon>Trypanosomatida</taxon>
        <taxon>Trypanosomatidae</taxon>
        <taxon>Novymonas</taxon>
    </lineage>
</organism>
<comment type="caution">
    <text evidence="2">The sequence shown here is derived from an EMBL/GenBank/DDBJ whole genome shotgun (WGS) entry which is preliminary data.</text>
</comment>
<gene>
    <name evidence="2" type="ORF">NESM_000049400</name>
</gene>
<evidence type="ECO:0000313" key="2">
    <source>
        <dbReference type="EMBL" id="KAK7200001.1"/>
    </source>
</evidence>
<keyword evidence="3" id="KW-1185">Reference proteome</keyword>
<reference evidence="2 3" key="1">
    <citation type="journal article" date="2021" name="MBio">
        <title>A New Model Trypanosomatid, Novymonas esmeraldas: Genomic Perception of Its 'Candidatus Pandoraea novymonadis' Endosymbiont.</title>
        <authorList>
            <person name="Zakharova A."/>
            <person name="Saura A."/>
            <person name="Butenko A."/>
            <person name="Podesvova L."/>
            <person name="Warmusova S."/>
            <person name="Kostygov A.Y."/>
            <person name="Nenarokova A."/>
            <person name="Lukes J."/>
            <person name="Opperdoes F.R."/>
            <person name="Yurchenko V."/>
        </authorList>
    </citation>
    <scope>NUCLEOTIDE SEQUENCE [LARGE SCALE GENOMIC DNA]</scope>
    <source>
        <strain evidence="2 3">E262AT.01</strain>
    </source>
</reference>
<evidence type="ECO:0000313" key="3">
    <source>
        <dbReference type="Proteomes" id="UP001430356"/>
    </source>
</evidence>
<dbReference type="Proteomes" id="UP001430356">
    <property type="component" value="Unassembled WGS sequence"/>
</dbReference>
<feature type="region of interest" description="Disordered" evidence="1">
    <location>
        <begin position="235"/>
        <end position="254"/>
    </location>
</feature>
<dbReference type="AlphaFoldDB" id="A0AAW0F312"/>
<evidence type="ECO:0000256" key="1">
    <source>
        <dbReference type="SAM" id="MobiDB-lite"/>
    </source>
</evidence>
<sequence length="398" mass="42322">MSGFWSFRESRSAAAAAVEAVDGAHGSELAVTTVLPTGVEYRQTLTGQTAEDTREHHKSRRVLQSKTVDWGRTSSHYGTPKTRPQLSRVLCQGTASATGDDTVAAREHHISADQVDRDQLVDAVQRQWWETLNVDIRPVSLLPTAPTRPPTQQAADTETRRVVHELLAHACGPTTEGNTAFAGGRVVQAVTARRGSGKRVPLSFCEPAARGTEPAVRGRVVRVADTRRCCSGAQQASATPTIRGAPHRGEQDAAPVRCPGAAWDAERGGGVHQSGSVVLSTGITAPHASAAPRSQCSVAHEVDLAVSVSCPIEPEGSALWANTHPQAVPHEPASGGGVASNAAAHMDAVCRREELILLRRFFAVWLSAGEQRRVQRCAASYHCFLMQCVSEALGSNAP</sequence>
<name>A0AAW0F312_9TRYP</name>
<protein>
    <submittedName>
        <fullName evidence="2">Uncharacterized protein</fullName>
    </submittedName>
</protein>
<dbReference type="EMBL" id="JAECZO010000002">
    <property type="protein sequence ID" value="KAK7200001.1"/>
    <property type="molecule type" value="Genomic_DNA"/>
</dbReference>